<sequence>MVALLCAALLGSASLIAGLPVAEKRTVTALDQGAFEEAQQRDDTATRAFSSVPIKTSTGQCLFVDELSGDFRANLTPIEVGTCDGSDGQLWDVITAGKHDDQPGMMLIVSTLTQACFNFDPRRAAGNQVILFSCGGRADGGGSVTDSQLFPFAGSAGPQSFSPVNSPGTCLTVSGAVLDQTACDATDANQSFTFGDVISASTAVASASLTSATTAVEVVSPTSTSGLEIETITSPPTTSPTAAASTTSASVVSVSRAGAVLNSSAVAEANPRDVTATRAFSSVAIKSADGQCLFIDPTAGDFRENLIPIVLQPCDGSANQQWDVITAGKHNDQPNSALIVSSLTQGCLNFDPRRAAEDTVIMFSCGGRADGGGTVTNSQLFTFTSGQTSLTLQPENGSGDVCLVPNSSGRLDQATCSGTADQLFTIE</sequence>
<reference evidence="3" key="1">
    <citation type="submission" date="2022-10" db="EMBL/GenBank/DDBJ databases">
        <title>Culturing micro-colonial fungi from biological soil crusts in the Mojave desert and describing Neophaeococcomyces mojavensis, and introducing the new genera and species Taxawa tesnikishii.</title>
        <authorList>
            <person name="Kurbessoian T."/>
            <person name="Stajich J.E."/>
        </authorList>
    </citation>
    <scope>NUCLEOTIDE SEQUENCE</scope>
    <source>
        <strain evidence="3">TK_35</strain>
    </source>
</reference>
<name>A0AA38YFE1_9EURO</name>
<evidence type="ECO:0000256" key="1">
    <source>
        <dbReference type="SAM" id="SignalP"/>
    </source>
</evidence>
<feature type="signal peptide" evidence="1">
    <location>
        <begin position="1"/>
        <end position="18"/>
    </location>
</feature>
<evidence type="ECO:0000313" key="4">
    <source>
        <dbReference type="Proteomes" id="UP001172681"/>
    </source>
</evidence>
<evidence type="ECO:0000259" key="2">
    <source>
        <dbReference type="SMART" id="SM00458"/>
    </source>
</evidence>
<dbReference type="EMBL" id="JAPDRN010000001">
    <property type="protein sequence ID" value="KAJ9647539.1"/>
    <property type="molecule type" value="Genomic_DNA"/>
</dbReference>
<feature type="domain" description="Ricin B lectin" evidence="2">
    <location>
        <begin position="52"/>
        <end position="195"/>
    </location>
</feature>
<dbReference type="Gene3D" id="2.80.10.50">
    <property type="match status" value="2"/>
</dbReference>
<keyword evidence="1" id="KW-0732">Signal</keyword>
<keyword evidence="4" id="KW-1185">Reference proteome</keyword>
<feature type="chain" id="PRO_5041308030" description="Ricin B lectin domain-containing protein" evidence="1">
    <location>
        <begin position="19"/>
        <end position="427"/>
    </location>
</feature>
<dbReference type="CDD" id="cd00161">
    <property type="entry name" value="beta-trefoil_Ricin-like"/>
    <property type="match status" value="2"/>
</dbReference>
<protein>
    <recommendedName>
        <fullName evidence="2">Ricin B lectin domain-containing protein</fullName>
    </recommendedName>
</protein>
<organism evidence="3 4">
    <name type="scientific">Knufia peltigerae</name>
    <dbReference type="NCBI Taxonomy" id="1002370"/>
    <lineage>
        <taxon>Eukaryota</taxon>
        <taxon>Fungi</taxon>
        <taxon>Dikarya</taxon>
        <taxon>Ascomycota</taxon>
        <taxon>Pezizomycotina</taxon>
        <taxon>Eurotiomycetes</taxon>
        <taxon>Chaetothyriomycetidae</taxon>
        <taxon>Chaetothyriales</taxon>
        <taxon>Trichomeriaceae</taxon>
        <taxon>Knufia</taxon>
    </lineage>
</organism>
<dbReference type="AlphaFoldDB" id="A0AA38YFE1"/>
<proteinExistence type="predicted"/>
<comment type="caution">
    <text evidence="3">The sequence shown here is derived from an EMBL/GenBank/DDBJ whole genome shotgun (WGS) entry which is preliminary data.</text>
</comment>
<dbReference type="SUPFAM" id="SSF50370">
    <property type="entry name" value="Ricin B-like lectins"/>
    <property type="match status" value="2"/>
</dbReference>
<evidence type="ECO:0000313" key="3">
    <source>
        <dbReference type="EMBL" id="KAJ9647539.1"/>
    </source>
</evidence>
<accession>A0AA38YFE1</accession>
<dbReference type="SMART" id="SM00458">
    <property type="entry name" value="RICIN"/>
    <property type="match status" value="2"/>
</dbReference>
<dbReference type="InterPro" id="IPR035992">
    <property type="entry name" value="Ricin_B-like_lectins"/>
</dbReference>
<dbReference type="Proteomes" id="UP001172681">
    <property type="component" value="Unassembled WGS sequence"/>
</dbReference>
<dbReference type="PROSITE" id="PS50231">
    <property type="entry name" value="RICIN_B_LECTIN"/>
    <property type="match status" value="2"/>
</dbReference>
<dbReference type="InterPro" id="IPR000772">
    <property type="entry name" value="Ricin_B_lectin"/>
</dbReference>
<feature type="domain" description="Ricin B lectin" evidence="2">
    <location>
        <begin position="281"/>
        <end position="427"/>
    </location>
</feature>
<gene>
    <name evidence="3" type="ORF">H2204_000168</name>
</gene>